<feature type="domain" description="Integrase catalytic" evidence="1">
    <location>
        <begin position="1"/>
        <end position="78"/>
    </location>
</feature>
<dbReference type="InterPro" id="IPR036397">
    <property type="entry name" value="RNaseH_sf"/>
</dbReference>
<evidence type="ECO:0000259" key="1">
    <source>
        <dbReference type="PROSITE" id="PS50994"/>
    </source>
</evidence>
<reference evidence="2 3" key="1">
    <citation type="journal article" date="2021" name="Elife">
        <title>Chloroplast acquisition without the gene transfer in kleptoplastic sea slugs, Plakobranchus ocellatus.</title>
        <authorList>
            <person name="Maeda T."/>
            <person name="Takahashi S."/>
            <person name="Yoshida T."/>
            <person name="Shimamura S."/>
            <person name="Takaki Y."/>
            <person name="Nagai Y."/>
            <person name="Toyoda A."/>
            <person name="Suzuki Y."/>
            <person name="Arimoto A."/>
            <person name="Ishii H."/>
            <person name="Satoh N."/>
            <person name="Nishiyama T."/>
            <person name="Hasebe M."/>
            <person name="Maruyama T."/>
            <person name="Minagawa J."/>
            <person name="Obokata J."/>
            <person name="Shigenobu S."/>
        </authorList>
    </citation>
    <scope>NUCLEOTIDE SEQUENCE [LARGE SCALE GENOMIC DNA]</scope>
</reference>
<dbReference type="PROSITE" id="PS50994">
    <property type="entry name" value="INTEGRASE"/>
    <property type="match status" value="1"/>
</dbReference>
<evidence type="ECO:0000313" key="3">
    <source>
        <dbReference type="Proteomes" id="UP000735302"/>
    </source>
</evidence>
<dbReference type="SUPFAM" id="SSF53098">
    <property type="entry name" value="Ribonuclease H-like"/>
    <property type="match status" value="1"/>
</dbReference>
<dbReference type="Proteomes" id="UP000735302">
    <property type="component" value="Unassembled WGS sequence"/>
</dbReference>
<dbReference type="GO" id="GO:0003676">
    <property type="term" value="F:nucleic acid binding"/>
    <property type="evidence" value="ECO:0007669"/>
    <property type="project" value="InterPro"/>
</dbReference>
<name>A0AAV4B2N0_9GAST</name>
<accession>A0AAV4B2N0</accession>
<gene>
    <name evidence="2" type="ORF">PoB_004080400</name>
</gene>
<comment type="caution">
    <text evidence="2">The sequence shown here is derived from an EMBL/GenBank/DDBJ whole genome shotgun (WGS) entry which is preliminary data.</text>
</comment>
<dbReference type="Gene3D" id="3.30.420.10">
    <property type="entry name" value="Ribonuclease H-like superfamily/Ribonuclease H"/>
    <property type="match status" value="1"/>
</dbReference>
<sequence>MQEVMKLIRINRRLSTPYHPISNGMVGRLGRNLKRMLTKLTDFNEKWDQFIPGVLFAYREMRHNTTGYSPFELVFGRKARGPSDILEDAFSGQNNSIPENVFVIDFVNELRTT</sequence>
<dbReference type="InterPro" id="IPR001584">
    <property type="entry name" value="Integrase_cat-core"/>
</dbReference>
<keyword evidence="3" id="KW-1185">Reference proteome</keyword>
<dbReference type="PANTHER" id="PTHR37984:SF15">
    <property type="entry name" value="INTEGRASE CATALYTIC DOMAIN-CONTAINING PROTEIN"/>
    <property type="match status" value="1"/>
</dbReference>
<dbReference type="PANTHER" id="PTHR37984">
    <property type="entry name" value="PROTEIN CBG26694"/>
    <property type="match status" value="1"/>
</dbReference>
<organism evidence="2 3">
    <name type="scientific">Plakobranchus ocellatus</name>
    <dbReference type="NCBI Taxonomy" id="259542"/>
    <lineage>
        <taxon>Eukaryota</taxon>
        <taxon>Metazoa</taxon>
        <taxon>Spiralia</taxon>
        <taxon>Lophotrochozoa</taxon>
        <taxon>Mollusca</taxon>
        <taxon>Gastropoda</taxon>
        <taxon>Heterobranchia</taxon>
        <taxon>Euthyneura</taxon>
        <taxon>Panpulmonata</taxon>
        <taxon>Sacoglossa</taxon>
        <taxon>Placobranchoidea</taxon>
        <taxon>Plakobranchidae</taxon>
        <taxon>Plakobranchus</taxon>
    </lineage>
</organism>
<evidence type="ECO:0000313" key="2">
    <source>
        <dbReference type="EMBL" id="GFO14299.1"/>
    </source>
</evidence>
<dbReference type="EMBL" id="BLXT01004553">
    <property type="protein sequence ID" value="GFO14299.1"/>
    <property type="molecule type" value="Genomic_DNA"/>
</dbReference>
<dbReference type="InterPro" id="IPR012337">
    <property type="entry name" value="RNaseH-like_sf"/>
</dbReference>
<protein>
    <submittedName>
        <fullName evidence="2">Pol polyprotein</fullName>
    </submittedName>
</protein>
<proteinExistence type="predicted"/>
<dbReference type="GO" id="GO:0015074">
    <property type="term" value="P:DNA integration"/>
    <property type="evidence" value="ECO:0007669"/>
    <property type="project" value="InterPro"/>
</dbReference>
<dbReference type="InterPro" id="IPR050951">
    <property type="entry name" value="Retrovirus_Pol_polyprotein"/>
</dbReference>
<dbReference type="AlphaFoldDB" id="A0AAV4B2N0"/>